<comment type="caution">
    <text evidence="2">The sequence shown here is derived from an EMBL/GenBank/DDBJ whole genome shotgun (WGS) entry which is preliminary data.</text>
</comment>
<reference evidence="2" key="1">
    <citation type="journal article" date="2014" name="Int. J. Syst. Evol. Microbiol.">
        <title>Complete genome sequence of Corynebacterium casei LMG S-19264T (=DSM 44701T), isolated from a smear-ripened cheese.</title>
        <authorList>
            <consortium name="US DOE Joint Genome Institute (JGI-PGF)"/>
            <person name="Walter F."/>
            <person name="Albersmeier A."/>
            <person name="Kalinowski J."/>
            <person name="Ruckert C."/>
        </authorList>
    </citation>
    <scope>NUCLEOTIDE SEQUENCE</scope>
    <source>
        <strain evidence="2">JCM 14371</strain>
    </source>
</reference>
<proteinExistence type="predicted"/>
<dbReference type="AlphaFoldDB" id="A0A917PAK1"/>
<dbReference type="Proteomes" id="UP000635726">
    <property type="component" value="Unassembled WGS sequence"/>
</dbReference>
<sequence>MNEPHPHPAPRHAPSPTSLPSGPVTCPDRRGAVSVNPRRLAGRLAVITGTCAAAIAAWSGTGAAMEVQHLPTARAAQLVRTGVQTSFTDATVQRIVVAAFNGTTWVVEVGGPLPRPSAPAFDSEAFDR</sequence>
<feature type="region of interest" description="Disordered" evidence="1">
    <location>
        <begin position="1"/>
        <end position="31"/>
    </location>
</feature>
<evidence type="ECO:0000313" key="2">
    <source>
        <dbReference type="EMBL" id="GGJ68443.1"/>
    </source>
</evidence>
<dbReference type="EMBL" id="BMOE01000002">
    <property type="protein sequence ID" value="GGJ68443.1"/>
    <property type="molecule type" value="Genomic_DNA"/>
</dbReference>
<evidence type="ECO:0000256" key="1">
    <source>
        <dbReference type="SAM" id="MobiDB-lite"/>
    </source>
</evidence>
<reference evidence="2" key="2">
    <citation type="submission" date="2020-09" db="EMBL/GenBank/DDBJ databases">
        <authorList>
            <person name="Sun Q."/>
            <person name="Ohkuma M."/>
        </authorList>
    </citation>
    <scope>NUCLEOTIDE SEQUENCE</scope>
    <source>
        <strain evidence="2">JCM 14371</strain>
    </source>
</reference>
<evidence type="ECO:0000313" key="3">
    <source>
        <dbReference type="Proteomes" id="UP000635726"/>
    </source>
</evidence>
<dbReference type="RefSeq" id="WP_188961258.1">
    <property type="nucleotide sequence ID" value="NZ_BMOE01000002.1"/>
</dbReference>
<name>A0A917PAK1_9DEIO</name>
<keyword evidence="3" id="KW-1185">Reference proteome</keyword>
<accession>A0A917PAK1</accession>
<organism evidence="2 3">
    <name type="scientific">Deinococcus aquiradiocola</name>
    <dbReference type="NCBI Taxonomy" id="393059"/>
    <lineage>
        <taxon>Bacteria</taxon>
        <taxon>Thermotogati</taxon>
        <taxon>Deinococcota</taxon>
        <taxon>Deinococci</taxon>
        <taxon>Deinococcales</taxon>
        <taxon>Deinococcaceae</taxon>
        <taxon>Deinococcus</taxon>
    </lineage>
</organism>
<protein>
    <submittedName>
        <fullName evidence="2">Uncharacterized protein</fullName>
    </submittedName>
</protein>
<gene>
    <name evidence="2" type="ORF">GCM10008939_11080</name>
</gene>